<dbReference type="InterPro" id="IPR001119">
    <property type="entry name" value="SLH_dom"/>
</dbReference>
<feature type="domain" description="SLH" evidence="3">
    <location>
        <begin position="531"/>
        <end position="593"/>
    </location>
</feature>
<accession>A0A097AQJ7</accession>
<dbReference type="eggNOG" id="COG1404">
    <property type="taxonomic scope" value="Bacteria"/>
</dbReference>
<proteinExistence type="predicted"/>
<dbReference type="Proteomes" id="UP000029669">
    <property type="component" value="Chromosome"/>
</dbReference>
<organism evidence="4 5">
    <name type="scientific">Thermoanaerobacter kivui</name>
    <name type="common">Acetogenium kivui</name>
    <dbReference type="NCBI Taxonomy" id="2325"/>
    <lineage>
        <taxon>Bacteria</taxon>
        <taxon>Bacillati</taxon>
        <taxon>Bacillota</taxon>
        <taxon>Clostridia</taxon>
        <taxon>Thermoanaerobacterales</taxon>
        <taxon>Thermoanaerobacteraceae</taxon>
        <taxon>Thermoanaerobacter</taxon>
    </lineage>
</organism>
<evidence type="ECO:0000256" key="1">
    <source>
        <dbReference type="ARBA" id="ARBA00022737"/>
    </source>
</evidence>
<feature type="chain" id="PRO_5039221386" evidence="2">
    <location>
        <begin position="27"/>
        <end position="706"/>
    </location>
</feature>
<name>A0A097AQJ7_THEKI</name>
<dbReference type="Pfam" id="PF00395">
    <property type="entry name" value="SLH"/>
    <property type="match status" value="2"/>
</dbReference>
<protein>
    <submittedName>
        <fullName evidence="4">Propeptide PepSY amd peptidase M4</fullName>
    </submittedName>
</protein>
<keyword evidence="5" id="KW-1185">Reference proteome</keyword>
<dbReference type="OrthoDB" id="2473368at2"/>
<dbReference type="Pfam" id="PF16244">
    <property type="entry name" value="DUF4901"/>
    <property type="match status" value="2"/>
</dbReference>
<dbReference type="AlphaFoldDB" id="A0A097AQJ7"/>
<dbReference type="InterPro" id="IPR032599">
    <property type="entry name" value="YcdB/YcdC_rep_domain"/>
</dbReference>
<evidence type="ECO:0000313" key="4">
    <source>
        <dbReference type="EMBL" id="AIS52062.1"/>
    </source>
</evidence>
<dbReference type="EMBL" id="CP009170">
    <property type="protein sequence ID" value="AIS52062.1"/>
    <property type="molecule type" value="Genomic_DNA"/>
</dbReference>
<reference evidence="5" key="1">
    <citation type="journal article" date="2015" name="Genome Announc.">
        <title>Whole-Genome Sequences of 80 Environmental and Clinical Isolates of Burkholderia pseudomallei.</title>
        <authorList>
            <person name="Johnson S.L."/>
            <person name="Baker A.L."/>
            <person name="Chain P.S."/>
            <person name="Currie B.J."/>
            <person name="Daligault H.E."/>
            <person name="Davenport K.W."/>
            <person name="Davis C.B."/>
            <person name="Inglis T.J."/>
            <person name="Kaestli M."/>
            <person name="Koren S."/>
            <person name="Mayo M."/>
            <person name="Merritt A.J."/>
            <person name="Price E.P."/>
            <person name="Sarovich D.S."/>
            <person name="Warner J."/>
            <person name="Rosovitz M.J."/>
        </authorList>
    </citation>
    <scope>NUCLEOTIDE SEQUENCE [LARGE SCALE GENOMIC DNA]</scope>
    <source>
        <strain evidence="5">DSM 2030</strain>
    </source>
</reference>
<evidence type="ECO:0000313" key="5">
    <source>
        <dbReference type="Proteomes" id="UP000029669"/>
    </source>
</evidence>
<dbReference type="RefSeq" id="WP_049684873.1">
    <property type="nucleotide sequence ID" value="NZ_CP009170.1"/>
</dbReference>
<dbReference type="PROSITE" id="PS51272">
    <property type="entry name" value="SLH"/>
    <property type="match status" value="2"/>
</dbReference>
<dbReference type="HOGENOM" id="CLU_019560_0_0_9"/>
<dbReference type="STRING" id="2325.TKV_c08810"/>
<evidence type="ECO:0000259" key="3">
    <source>
        <dbReference type="PROSITE" id="PS51272"/>
    </source>
</evidence>
<feature type="signal peptide" evidence="2">
    <location>
        <begin position="1"/>
        <end position="26"/>
    </location>
</feature>
<keyword evidence="2" id="KW-0732">Signal</keyword>
<sequence length="706" mass="80599">MKKFISIAIALAFLFTLMIPSNMAQAQADTKISLKQAIEIAKEKLGIGESGYEFNSSYNEYANKKYWNLNWNSTSKGSISVTVDADTGRITNFYSWTPAQQSELRIPKYTQEEAKKVAVEFIQKLVPDLFKQTKENTSVNNYSSYYSPDYSFTFERIVNGIPFPSDSIYVSVNKSTLKVTSYYLNWNDYSFPEPKDIISKEKAIEIFKEKLGIELMYNLVYDQVYGSEPKAVLVYGIFQNAPIDAKTGKIIRNDYYYEPMYGGGGGEGMSSQKLSPEEQKAVDNAEKYISKDKAIEIVKNSLPFPLGSEYKLTNVNLYTGYDYPPAKSNPMWSLYWSYNKDNKYYYVSATVDAATGEFKSFFKGGPDDNMQDKKPAYTEEEMKKTAEDYLKKIVPDKFSKTEYQNINPENNKMIEMPTYSFRFVEKANGILCPFNNISVTVSPYTGEIVGYALSWTDVKLPSSENIISLDEAYKILFENAEFSLMYAPNYDYKSPDKPPTINLVYQLNFYNYIDAKTGQIIDYSGKPVVKKSETTFKDIDGNWAEKDIKLLVQIGIIDTKDDKFYPEHNILQKDFIKMLIKAIQPPYYDPIPPKSSDEYSYFYDVAIQKKIITEKEKKPDTLVTREQAAKYLVNALGAGYIADLNDIFVINFKDADKISSSSKGYIAIVSGLKIMRGSNGYFYPDLYLTRAEAAAVLVRYLQINKN</sequence>
<feature type="domain" description="SLH" evidence="3">
    <location>
        <begin position="649"/>
        <end position="706"/>
    </location>
</feature>
<dbReference type="KEGG" id="tki:TKV_c08810"/>
<evidence type="ECO:0000256" key="2">
    <source>
        <dbReference type="SAM" id="SignalP"/>
    </source>
</evidence>
<gene>
    <name evidence="4" type="ORF">TKV_c08810</name>
</gene>
<keyword evidence="1" id="KW-0677">Repeat</keyword>